<evidence type="ECO:0000256" key="1">
    <source>
        <dbReference type="ARBA" id="ARBA00001917"/>
    </source>
</evidence>
<dbReference type="GO" id="GO:0017150">
    <property type="term" value="F:tRNA dihydrouridine synthase activity"/>
    <property type="evidence" value="ECO:0007669"/>
    <property type="project" value="InterPro"/>
</dbReference>
<organism evidence="7 8">
    <name type="scientific">Photinus pyralis</name>
    <name type="common">Common eastern firefly</name>
    <name type="synonym">Lampyris pyralis</name>
    <dbReference type="NCBI Taxonomy" id="7054"/>
    <lineage>
        <taxon>Eukaryota</taxon>
        <taxon>Metazoa</taxon>
        <taxon>Ecdysozoa</taxon>
        <taxon>Arthropoda</taxon>
        <taxon>Hexapoda</taxon>
        <taxon>Insecta</taxon>
        <taxon>Pterygota</taxon>
        <taxon>Neoptera</taxon>
        <taxon>Endopterygota</taxon>
        <taxon>Coleoptera</taxon>
        <taxon>Polyphaga</taxon>
        <taxon>Elateriformia</taxon>
        <taxon>Elateroidea</taxon>
        <taxon>Lampyridae</taxon>
        <taxon>Lampyrinae</taxon>
        <taxon>Photinus</taxon>
    </lineage>
</organism>
<dbReference type="InParanoid" id="A0A5N4B5P6"/>
<feature type="domain" description="DUS-like FMN-binding" evidence="6">
    <location>
        <begin position="20"/>
        <end position="251"/>
    </location>
</feature>
<gene>
    <name evidence="7" type="ORF">PPYR_01838</name>
</gene>
<reference evidence="7 8" key="1">
    <citation type="journal article" date="2018" name="Elife">
        <title>Firefly genomes illuminate parallel origins of bioluminescence in beetles.</title>
        <authorList>
            <person name="Fallon T.R."/>
            <person name="Lower S.E."/>
            <person name="Chang C.H."/>
            <person name="Bessho-Uehara M."/>
            <person name="Martin G.J."/>
            <person name="Bewick A.J."/>
            <person name="Behringer M."/>
            <person name="Debat H.J."/>
            <person name="Wong I."/>
            <person name="Day J.C."/>
            <person name="Suvorov A."/>
            <person name="Silva C.J."/>
            <person name="Stanger-Hall K.F."/>
            <person name="Hall D.W."/>
            <person name="Schmitz R.J."/>
            <person name="Nelson D.R."/>
            <person name="Lewis S.M."/>
            <person name="Shigenobu S."/>
            <person name="Bybee S.M."/>
            <person name="Larracuente A.M."/>
            <person name="Oba Y."/>
            <person name="Weng J.K."/>
        </authorList>
    </citation>
    <scope>NUCLEOTIDE SEQUENCE [LARGE SCALE GENOMIC DNA]</scope>
    <source>
        <strain evidence="7">1611_PpyrPB1</strain>
        <tissue evidence="7">Whole body</tissue>
    </source>
</reference>
<evidence type="ECO:0000313" key="8">
    <source>
        <dbReference type="Proteomes" id="UP000327044"/>
    </source>
</evidence>
<name>A0A5N4B5P6_PHOPY</name>
<dbReference type="InterPro" id="IPR013785">
    <property type="entry name" value="Aldolase_TIM"/>
</dbReference>
<accession>A0A5N4B5P6</accession>
<evidence type="ECO:0000256" key="2">
    <source>
        <dbReference type="ARBA" id="ARBA00022630"/>
    </source>
</evidence>
<keyword evidence="2" id="KW-0285">Flavoprotein</keyword>
<evidence type="ECO:0000256" key="5">
    <source>
        <dbReference type="ARBA" id="ARBA00023002"/>
    </source>
</evidence>
<evidence type="ECO:0000256" key="3">
    <source>
        <dbReference type="ARBA" id="ARBA00022643"/>
    </source>
</evidence>
<dbReference type="EMBL" id="VVIM01000001">
    <property type="protein sequence ID" value="KAB0804868.1"/>
    <property type="molecule type" value="Genomic_DNA"/>
</dbReference>
<evidence type="ECO:0000313" key="7">
    <source>
        <dbReference type="EMBL" id="KAB0804868.1"/>
    </source>
</evidence>
<keyword evidence="8" id="KW-1185">Reference proteome</keyword>
<dbReference type="CDD" id="cd02801">
    <property type="entry name" value="DUS_like_FMN"/>
    <property type="match status" value="1"/>
</dbReference>
<keyword evidence="5" id="KW-0560">Oxidoreductase</keyword>
<dbReference type="Proteomes" id="UP000327044">
    <property type="component" value="Unassembled WGS sequence"/>
</dbReference>
<dbReference type="SUPFAM" id="SSF51395">
    <property type="entry name" value="FMN-linked oxidoreductases"/>
    <property type="match status" value="1"/>
</dbReference>
<dbReference type="GO" id="GO:0050660">
    <property type="term" value="F:flavin adenine dinucleotide binding"/>
    <property type="evidence" value="ECO:0007669"/>
    <property type="project" value="InterPro"/>
</dbReference>
<evidence type="ECO:0000259" key="6">
    <source>
        <dbReference type="Pfam" id="PF01207"/>
    </source>
</evidence>
<dbReference type="PROSITE" id="PS01136">
    <property type="entry name" value="UPF0034"/>
    <property type="match status" value="1"/>
</dbReference>
<dbReference type="FunCoup" id="A0A5N4B5P6">
    <property type="interactions" value="1018"/>
</dbReference>
<keyword evidence="3" id="KW-0288">FMN</keyword>
<comment type="cofactor">
    <cofactor evidence="1">
        <name>FMN</name>
        <dbReference type="ChEBI" id="CHEBI:58210"/>
    </cofactor>
</comment>
<protein>
    <recommendedName>
        <fullName evidence="6">DUS-like FMN-binding domain-containing protein</fullName>
    </recommendedName>
</protein>
<dbReference type="Gene3D" id="3.20.20.70">
    <property type="entry name" value="Aldolase class I"/>
    <property type="match status" value="1"/>
</dbReference>
<evidence type="ECO:0000256" key="4">
    <source>
        <dbReference type="ARBA" id="ARBA00022694"/>
    </source>
</evidence>
<sequence length="395" mass="44870">MNYKENILNLFEQKQLVTVCAPMVRYSKLQFRTLVREYNCDLCYTPMIMADSFCRSGKARDNEFTTNLEDAPVIAQFAANTVQDFVGAAHMVSPYCNGVDLNCGCPQTWAKQLGIGCAMLNHPEVISDLVRQCRNQILKPFTVSVKVRVLKDVRRTIETCRQLEKAGISFLAVHARTPSQSVGTIDTNTLKLIVENVHCPVIGNGGVKTLDDCLNLQKESSCNGVMVANGLLTNPTLFTGTESTPLECVQKWLDICFNSTLGDNLCNQLTIPERPPNLTFQCFHHHLVFMLEKLLTKSKRRIFNSLQHFDDVLRFLQYHLDLKPQVYGGNMFKKRQILNLDYNGRDSVYNKLKLPYQTVTELAKVEYSYDNDGTFFKSKLVEDDSIEFGLENIFI</sequence>
<dbReference type="Pfam" id="PF01207">
    <property type="entry name" value="Dus"/>
    <property type="match status" value="1"/>
</dbReference>
<dbReference type="AlphaFoldDB" id="A0A5N4B5P6"/>
<dbReference type="InterPro" id="IPR018517">
    <property type="entry name" value="tRNA_hU_synthase_CS"/>
</dbReference>
<keyword evidence="4" id="KW-0819">tRNA processing</keyword>
<dbReference type="InterPro" id="IPR035587">
    <property type="entry name" value="DUS-like_FMN-bd"/>
</dbReference>
<dbReference type="PANTHER" id="PTHR11082:SF31">
    <property type="entry name" value="TRNA-DIHYDROURIDINE(20A_20B) SYNTHASE [NAD(P)+]-LIKE"/>
    <property type="match status" value="1"/>
</dbReference>
<dbReference type="PANTHER" id="PTHR11082">
    <property type="entry name" value="TRNA-DIHYDROURIDINE SYNTHASE"/>
    <property type="match status" value="1"/>
</dbReference>
<proteinExistence type="predicted"/>
<comment type="caution">
    <text evidence="7">The sequence shown here is derived from an EMBL/GenBank/DDBJ whole genome shotgun (WGS) entry which is preliminary data.</text>
</comment>